<evidence type="ECO:0000313" key="5">
    <source>
        <dbReference type="EMBL" id="GBF59462.1"/>
    </source>
</evidence>
<feature type="domain" description="Carbohydrate kinase PfkB" evidence="4">
    <location>
        <begin position="5"/>
        <end position="304"/>
    </location>
</feature>
<gene>
    <name evidence="5" type="primary">kdgK</name>
    <name evidence="5" type="ORF">PbB2_03162</name>
</gene>
<evidence type="ECO:0000313" key="6">
    <source>
        <dbReference type="Proteomes" id="UP000245086"/>
    </source>
</evidence>
<keyword evidence="3 5" id="KW-0418">Kinase</keyword>
<keyword evidence="2 5" id="KW-0808">Transferase</keyword>
<dbReference type="InterPro" id="IPR052700">
    <property type="entry name" value="Carb_kinase_PfkB-like"/>
</dbReference>
<reference evidence="5 6" key="1">
    <citation type="journal article" date="2018" name="Genome Announc.">
        <title>Draft Genome Sequence of "Candidatus Phycosocius bacilliformis," an Alphaproteobacterial Ectosymbiont of the Hydrocarbon-Producing Green Alga Botryococcus braunii.</title>
        <authorList>
            <person name="Tanabe Y."/>
            <person name="Yamaguchi H."/>
            <person name="Watanabe M.M."/>
        </authorList>
    </citation>
    <scope>NUCLEOTIDE SEQUENCE [LARGE SCALE GENOMIC DNA]</scope>
    <source>
        <strain evidence="5 6">BOTRYCO-2</strain>
    </source>
</reference>
<name>A0A2P2EEH0_9PROT</name>
<evidence type="ECO:0000256" key="3">
    <source>
        <dbReference type="ARBA" id="ARBA00022777"/>
    </source>
</evidence>
<sequence length="332" mass="34912">MPGAVVCFGELLIRLSGPGHERLLQSPRLDVAIGGAEANVAVGLSRFGHKASMASVVADNELGRGAIAALRAQGVDTSLVRLAPGRMGLYFLSQGAVSRPSSVLYDRADTAFARLAKSLTDPAEVLSGARWLHVSGVTPAVGPHAAQAAVDLAKAAKAQGVHVSFDGNYRAQLWASWDGNGPDILREILSCATLAFINERDIALILGEGFASRHAAFARTFEVFPSLTWIAATTRNLSSVNHQVLSAELVSRTERFVSRAHELAGVVDRIGAGDAFAAGLLHGFLSGQGPQASLEFAVASAVIKHSIPGDFNLTYVEEVEDILADGGLDVRR</sequence>
<proteinExistence type="inferred from homology"/>
<dbReference type="GO" id="GO:0008673">
    <property type="term" value="F:2-dehydro-3-deoxygluconokinase activity"/>
    <property type="evidence" value="ECO:0007669"/>
    <property type="project" value="UniProtKB-EC"/>
</dbReference>
<dbReference type="Proteomes" id="UP000245086">
    <property type="component" value="Unassembled WGS sequence"/>
</dbReference>
<dbReference type="SUPFAM" id="SSF53613">
    <property type="entry name" value="Ribokinase-like"/>
    <property type="match status" value="1"/>
</dbReference>
<accession>A0A2P2EEH0</accession>
<dbReference type="AlphaFoldDB" id="A0A2P2EEH0"/>
<evidence type="ECO:0000256" key="2">
    <source>
        <dbReference type="ARBA" id="ARBA00022679"/>
    </source>
</evidence>
<evidence type="ECO:0000259" key="4">
    <source>
        <dbReference type="Pfam" id="PF00294"/>
    </source>
</evidence>
<comment type="caution">
    <text evidence="5">The sequence shown here is derived from an EMBL/GenBank/DDBJ whole genome shotgun (WGS) entry which is preliminary data.</text>
</comment>
<dbReference type="InterPro" id="IPR011611">
    <property type="entry name" value="PfkB_dom"/>
</dbReference>
<dbReference type="Pfam" id="PF00294">
    <property type="entry name" value="PfkB"/>
    <property type="match status" value="1"/>
</dbReference>
<dbReference type="Gene3D" id="3.40.1190.20">
    <property type="match status" value="1"/>
</dbReference>
<dbReference type="PANTHER" id="PTHR43320:SF2">
    <property type="entry name" value="2-DEHYDRO-3-DEOXYGLUCONOKINASE_2-DEHYDRO-3-DEOXYGALACTONOKINASE"/>
    <property type="match status" value="1"/>
</dbReference>
<dbReference type="EC" id="2.7.1.45" evidence="5"/>
<comment type="similarity">
    <text evidence="1">Belongs to the carbohydrate kinase PfkB family.</text>
</comment>
<keyword evidence="6" id="KW-1185">Reference proteome</keyword>
<dbReference type="EMBL" id="BFBR01000015">
    <property type="protein sequence ID" value="GBF59462.1"/>
    <property type="molecule type" value="Genomic_DNA"/>
</dbReference>
<evidence type="ECO:0000256" key="1">
    <source>
        <dbReference type="ARBA" id="ARBA00010688"/>
    </source>
</evidence>
<protein>
    <submittedName>
        <fullName evidence="5">2-dehydro-3-deoxygluconokinase</fullName>
        <ecNumber evidence="5">2.7.1.45</ecNumber>
    </submittedName>
</protein>
<dbReference type="RefSeq" id="WP_108986343.1">
    <property type="nucleotide sequence ID" value="NZ_BFBR01000015.1"/>
</dbReference>
<organism evidence="5 6">
    <name type="scientific">Candidatus Phycosocius bacilliformis</name>
    <dbReference type="NCBI Taxonomy" id="1445552"/>
    <lineage>
        <taxon>Bacteria</taxon>
        <taxon>Pseudomonadati</taxon>
        <taxon>Pseudomonadota</taxon>
        <taxon>Alphaproteobacteria</taxon>
        <taxon>Caulobacterales</taxon>
        <taxon>Caulobacterales incertae sedis</taxon>
        <taxon>Candidatus Phycosocius</taxon>
    </lineage>
</organism>
<dbReference type="InterPro" id="IPR029056">
    <property type="entry name" value="Ribokinase-like"/>
</dbReference>
<dbReference type="PANTHER" id="PTHR43320">
    <property type="entry name" value="SUGAR KINASE"/>
    <property type="match status" value="1"/>
</dbReference>
<dbReference type="OrthoDB" id="9792663at2"/>
<dbReference type="CDD" id="cd01166">
    <property type="entry name" value="KdgK"/>
    <property type="match status" value="1"/>
</dbReference>